<dbReference type="Pfam" id="PF13952">
    <property type="entry name" value="DUF4216"/>
    <property type="match status" value="1"/>
</dbReference>
<proteinExistence type="predicted"/>
<comment type="caution">
    <text evidence="3">The sequence shown here is derived from an EMBL/GenBank/DDBJ whole genome shotgun (WGS) entry which is preliminary data.</text>
</comment>
<organism evidence="3 4">
    <name type="scientific">Hibiscus syriacus</name>
    <name type="common">Rose of Sharon</name>
    <dbReference type="NCBI Taxonomy" id="106335"/>
    <lineage>
        <taxon>Eukaryota</taxon>
        <taxon>Viridiplantae</taxon>
        <taxon>Streptophyta</taxon>
        <taxon>Embryophyta</taxon>
        <taxon>Tracheophyta</taxon>
        <taxon>Spermatophyta</taxon>
        <taxon>Magnoliopsida</taxon>
        <taxon>eudicotyledons</taxon>
        <taxon>Gunneridae</taxon>
        <taxon>Pentapetalae</taxon>
        <taxon>rosids</taxon>
        <taxon>malvids</taxon>
        <taxon>Malvales</taxon>
        <taxon>Malvaceae</taxon>
        <taxon>Malvoideae</taxon>
        <taxon>Hibiscus</taxon>
    </lineage>
</organism>
<dbReference type="PANTHER" id="PTHR48258:SF8">
    <property type="entry name" value="DUF4216 DOMAIN-CONTAINING PROTEIN"/>
    <property type="match status" value="1"/>
</dbReference>
<dbReference type="InterPro" id="IPR025452">
    <property type="entry name" value="DUF4218"/>
</dbReference>
<evidence type="ECO:0000259" key="2">
    <source>
        <dbReference type="Pfam" id="PF13960"/>
    </source>
</evidence>
<evidence type="ECO:0008006" key="5">
    <source>
        <dbReference type="Google" id="ProtNLM"/>
    </source>
</evidence>
<dbReference type="Pfam" id="PF13960">
    <property type="entry name" value="DUF4218"/>
    <property type="match status" value="1"/>
</dbReference>
<reference evidence="3" key="1">
    <citation type="submission" date="2019-09" db="EMBL/GenBank/DDBJ databases">
        <title>Draft genome information of white flower Hibiscus syriacus.</title>
        <authorList>
            <person name="Kim Y.-M."/>
        </authorList>
    </citation>
    <scope>NUCLEOTIDE SEQUENCE [LARGE SCALE GENOMIC DNA]</scope>
    <source>
        <strain evidence="3">YM2019G1</strain>
    </source>
</reference>
<dbReference type="Proteomes" id="UP000436088">
    <property type="component" value="Unassembled WGS sequence"/>
</dbReference>
<dbReference type="EMBL" id="VEPZ02001149">
    <property type="protein sequence ID" value="KAE8691258.1"/>
    <property type="molecule type" value="Genomic_DNA"/>
</dbReference>
<evidence type="ECO:0000313" key="4">
    <source>
        <dbReference type="Proteomes" id="UP000436088"/>
    </source>
</evidence>
<sequence>MYPFERYIKTLKGYVQNHHRPEGCIAECYVVEESLEFCSHYLKNMKPIGNPHERADERIHTDKPLSRAIVEIASAKDSNLVYGAVTYYGRIQEIWDLNYRIFTVPVFMCDWVDSRGIKKDDFGFTLVNFARLDHQSERFILASQAKQVFYIQDQQDANLSIVGFTPHKMYKYGINGETDDMLEYHATFDFSQDSPLL</sequence>
<accession>A0A6A2ZHD3</accession>
<dbReference type="AlphaFoldDB" id="A0A6A2ZHD3"/>
<dbReference type="InterPro" id="IPR025312">
    <property type="entry name" value="DUF4216"/>
</dbReference>
<gene>
    <name evidence="3" type="ORF">F3Y22_tig00110890pilonHSYRG00294</name>
</gene>
<keyword evidence="4" id="KW-1185">Reference proteome</keyword>
<evidence type="ECO:0000259" key="1">
    <source>
        <dbReference type="Pfam" id="PF13952"/>
    </source>
</evidence>
<evidence type="ECO:0000313" key="3">
    <source>
        <dbReference type="EMBL" id="KAE8691258.1"/>
    </source>
</evidence>
<feature type="domain" description="DUF4216" evidence="1">
    <location>
        <begin position="95"/>
        <end position="157"/>
    </location>
</feature>
<feature type="domain" description="DUF4218" evidence="2">
    <location>
        <begin position="1"/>
        <end position="54"/>
    </location>
</feature>
<protein>
    <recommendedName>
        <fullName evidence="5">DUF4218 domain-containing protein</fullName>
    </recommendedName>
</protein>
<dbReference type="PANTHER" id="PTHR48258">
    <property type="entry name" value="DUF4218 DOMAIN-CONTAINING PROTEIN-RELATED"/>
    <property type="match status" value="1"/>
</dbReference>
<name>A0A6A2ZHD3_HIBSY</name>